<reference evidence="7" key="2">
    <citation type="journal article" date="2021" name="Sci. Rep.">
        <title>The distribution of antibiotic resistance genes in chicken gut microbiota commensals.</title>
        <authorList>
            <person name="Juricova H."/>
            <person name="Matiasovicova J."/>
            <person name="Kubasova T."/>
            <person name="Cejkova D."/>
            <person name="Rychlik I."/>
        </authorList>
    </citation>
    <scope>NUCLEOTIDE SEQUENCE</scope>
    <source>
        <strain evidence="7">An824</strain>
    </source>
</reference>
<accession>A0A938WPY8</accession>
<dbReference type="PANTHER" id="PTHR30250">
    <property type="entry name" value="PST FAMILY PREDICTED COLANIC ACID TRANSPORTER"/>
    <property type="match status" value="1"/>
</dbReference>
<comment type="caution">
    <text evidence="7">The sequence shown here is derived from an EMBL/GenBank/DDBJ whole genome shotgun (WGS) entry which is preliminary data.</text>
</comment>
<dbReference type="InterPro" id="IPR050833">
    <property type="entry name" value="Poly_Biosynth_Transport"/>
</dbReference>
<keyword evidence="3 6" id="KW-0812">Transmembrane</keyword>
<evidence type="ECO:0000313" key="7">
    <source>
        <dbReference type="EMBL" id="MBM6672331.1"/>
    </source>
</evidence>
<dbReference type="Proteomes" id="UP000706891">
    <property type="component" value="Unassembled WGS sequence"/>
</dbReference>
<feature type="transmembrane region" description="Helical" evidence="6">
    <location>
        <begin position="349"/>
        <end position="369"/>
    </location>
</feature>
<dbReference type="RefSeq" id="WP_205102740.1">
    <property type="nucleotide sequence ID" value="NZ_JACJJG010000001.1"/>
</dbReference>
<evidence type="ECO:0000256" key="1">
    <source>
        <dbReference type="ARBA" id="ARBA00004651"/>
    </source>
</evidence>
<comment type="subcellular location">
    <subcellularLocation>
        <location evidence="1">Cell membrane</location>
        <topology evidence="1">Multi-pass membrane protein</topology>
    </subcellularLocation>
</comment>
<sequence length="509" mass="57422">MSDTVQNNKRIAKNTILLYIRMLFIMIISLFTSRINLQSLGVEDFGIYNVVGGVVAMFSVFSGSLATAISRFITFELGKNNKDRLNKVFSTAVSIQILLAVFIIFIAEIAGVWFLNNKMIIPENRLHAANWVLQLSIFSFAVNLISVPYNAAIIAHEKMSAFAYISIFEVVMKLIICYSLFISPVDKLITFAVLLFILSISLRLIYGIYCKKHFAECQYNLILDKKLFKEIAGFAGWSSFTLVAYSLYNSGLNILLNLFFGPVVNAARGIAVQVQNAVQGFSRNFQTALNPQIIKSYAEKDLKRVYTLIFAGSKYSFFLMFFLSLPIILEANIILSLWLKDVPEHTVTFVRLILVIVTIDSIGGPLYCAQQATGKIRNFQLMTGTLMLLILPVSYIALRLGAEAEIVYVVYILILSIVQILSIIMIHRMIRMPLNLYLKEVGLKIIFVVGTSIILPLVAYNYFSHGITAFFIVCTICVLSTIVSIYFCGLSRKERKIVNNKIIQKIKRY</sequence>
<dbReference type="AlphaFoldDB" id="A0A938WPY8"/>
<feature type="transmembrane region" description="Helical" evidence="6">
    <location>
        <begin position="89"/>
        <end position="116"/>
    </location>
</feature>
<feature type="transmembrane region" description="Helical" evidence="6">
    <location>
        <begin position="406"/>
        <end position="429"/>
    </location>
</feature>
<dbReference type="Pfam" id="PF01554">
    <property type="entry name" value="MatE"/>
    <property type="match status" value="1"/>
</dbReference>
<dbReference type="GO" id="GO:0042910">
    <property type="term" value="F:xenobiotic transmembrane transporter activity"/>
    <property type="evidence" value="ECO:0007669"/>
    <property type="project" value="InterPro"/>
</dbReference>
<evidence type="ECO:0000256" key="6">
    <source>
        <dbReference type="SAM" id="Phobius"/>
    </source>
</evidence>
<evidence type="ECO:0000313" key="8">
    <source>
        <dbReference type="Proteomes" id="UP000706891"/>
    </source>
</evidence>
<feature type="transmembrane region" description="Helical" evidence="6">
    <location>
        <begin position="469"/>
        <end position="488"/>
    </location>
</feature>
<evidence type="ECO:0000256" key="3">
    <source>
        <dbReference type="ARBA" id="ARBA00022692"/>
    </source>
</evidence>
<keyword evidence="2" id="KW-1003">Cell membrane</keyword>
<keyword evidence="4 6" id="KW-1133">Transmembrane helix</keyword>
<keyword evidence="5 6" id="KW-0472">Membrane</keyword>
<evidence type="ECO:0000256" key="4">
    <source>
        <dbReference type="ARBA" id="ARBA00022989"/>
    </source>
</evidence>
<dbReference type="InterPro" id="IPR002528">
    <property type="entry name" value="MATE_fam"/>
</dbReference>
<gene>
    <name evidence="7" type="ORF">H6A34_00280</name>
</gene>
<evidence type="ECO:0000256" key="5">
    <source>
        <dbReference type="ARBA" id="ARBA00023136"/>
    </source>
</evidence>
<dbReference type="GO" id="GO:0015297">
    <property type="term" value="F:antiporter activity"/>
    <property type="evidence" value="ECO:0007669"/>
    <property type="project" value="InterPro"/>
</dbReference>
<evidence type="ECO:0000256" key="2">
    <source>
        <dbReference type="ARBA" id="ARBA00022475"/>
    </source>
</evidence>
<reference evidence="7" key="1">
    <citation type="submission" date="2020-08" db="EMBL/GenBank/DDBJ databases">
        <authorList>
            <person name="Cejkova D."/>
            <person name="Kubasova T."/>
            <person name="Jahodarova E."/>
            <person name="Rychlik I."/>
        </authorList>
    </citation>
    <scope>NUCLEOTIDE SEQUENCE</scope>
    <source>
        <strain evidence="7">An824</strain>
    </source>
</reference>
<feature type="transmembrane region" description="Helical" evidence="6">
    <location>
        <begin position="47"/>
        <end position="69"/>
    </location>
</feature>
<feature type="transmembrane region" description="Helical" evidence="6">
    <location>
        <begin position="128"/>
        <end position="149"/>
    </location>
</feature>
<feature type="transmembrane region" description="Helical" evidence="6">
    <location>
        <begin position="16"/>
        <end position="35"/>
    </location>
</feature>
<dbReference type="PANTHER" id="PTHR30250:SF26">
    <property type="entry name" value="PSMA PROTEIN"/>
    <property type="match status" value="1"/>
</dbReference>
<feature type="transmembrane region" description="Helical" evidence="6">
    <location>
        <begin position="441"/>
        <end position="463"/>
    </location>
</feature>
<feature type="transmembrane region" description="Helical" evidence="6">
    <location>
        <begin position="188"/>
        <end position="206"/>
    </location>
</feature>
<proteinExistence type="predicted"/>
<name>A0A938WPY8_9BACT</name>
<keyword evidence="8" id="KW-1185">Reference proteome</keyword>
<dbReference type="GO" id="GO:0005886">
    <property type="term" value="C:plasma membrane"/>
    <property type="evidence" value="ECO:0007669"/>
    <property type="project" value="UniProtKB-SubCell"/>
</dbReference>
<feature type="transmembrane region" description="Helical" evidence="6">
    <location>
        <begin position="161"/>
        <end position="182"/>
    </location>
</feature>
<protein>
    <submittedName>
        <fullName evidence="7">Lipopolysaccharide biosynthesis protein</fullName>
    </submittedName>
</protein>
<feature type="transmembrane region" description="Helical" evidence="6">
    <location>
        <begin position="305"/>
        <end position="329"/>
    </location>
</feature>
<organism evidence="7 8">
    <name type="scientific">Marseilla massiliensis</name>
    <dbReference type="NCBI Taxonomy" id="1841864"/>
    <lineage>
        <taxon>Bacteria</taxon>
        <taxon>Pseudomonadati</taxon>
        <taxon>Bacteroidota</taxon>
        <taxon>Bacteroidia</taxon>
        <taxon>Bacteroidales</taxon>
        <taxon>Prevotellaceae</taxon>
        <taxon>Marseilla</taxon>
    </lineage>
</organism>
<dbReference type="EMBL" id="JACJJG010000001">
    <property type="protein sequence ID" value="MBM6672331.1"/>
    <property type="molecule type" value="Genomic_DNA"/>
</dbReference>
<feature type="transmembrane region" description="Helical" evidence="6">
    <location>
        <begin position="381"/>
        <end position="400"/>
    </location>
</feature>